<dbReference type="Proteomes" id="UP000276309">
    <property type="component" value="Chromosome"/>
</dbReference>
<dbReference type="PROSITE" id="PS50110">
    <property type="entry name" value="RESPONSE_REGULATORY"/>
    <property type="match status" value="1"/>
</dbReference>
<keyword evidence="1 2" id="KW-0597">Phosphoprotein</keyword>
<feature type="domain" description="Response regulatory" evidence="3">
    <location>
        <begin position="4"/>
        <end position="124"/>
    </location>
</feature>
<feature type="modified residue" description="4-aspartylphosphate" evidence="2">
    <location>
        <position position="57"/>
    </location>
</feature>
<dbReference type="SUPFAM" id="SSF52172">
    <property type="entry name" value="CheY-like"/>
    <property type="match status" value="1"/>
</dbReference>
<dbReference type="EMBL" id="CP032050">
    <property type="protein sequence ID" value="AYN67555.1"/>
    <property type="molecule type" value="Genomic_DNA"/>
</dbReference>
<sequence>MRYKIFLIDDDEDDRDLFEDAISELPFQTEIDTFANGLDLFEYLGAGHPIPHLIFMDFNMPVLNGADCLLRIRREKRLLDIPVIVYSTIIVDSIAKRLSESGANQYLQKPSSFQQLKSMLELCITNVLNINGKGQGNLEFVFREM</sequence>
<dbReference type="PANTHER" id="PTHR44591:SF3">
    <property type="entry name" value="RESPONSE REGULATORY DOMAIN-CONTAINING PROTEIN"/>
    <property type="match status" value="1"/>
</dbReference>
<dbReference type="Pfam" id="PF00072">
    <property type="entry name" value="Response_reg"/>
    <property type="match status" value="1"/>
</dbReference>
<evidence type="ECO:0000313" key="5">
    <source>
        <dbReference type="Proteomes" id="UP000276309"/>
    </source>
</evidence>
<protein>
    <submittedName>
        <fullName evidence="4">Response regulator</fullName>
    </submittedName>
</protein>
<accession>A0A3G2L5K8</accession>
<proteinExistence type="predicted"/>
<reference evidence="4 5" key="1">
    <citation type="submission" date="2018-08" db="EMBL/GenBank/DDBJ databases">
        <title>The reduced genetic potential of extracellular carbohydrate catabolism in Euzebyella marina RN62, a Flavobacteriia bacterium isolated from the hadal water.</title>
        <authorList>
            <person name="Xue C."/>
        </authorList>
    </citation>
    <scope>NUCLEOTIDE SEQUENCE [LARGE SCALE GENOMIC DNA]</scope>
    <source>
        <strain evidence="4 5">RN62</strain>
    </source>
</reference>
<dbReference type="InterPro" id="IPR050595">
    <property type="entry name" value="Bact_response_regulator"/>
</dbReference>
<dbReference type="InterPro" id="IPR011006">
    <property type="entry name" value="CheY-like_superfamily"/>
</dbReference>
<dbReference type="KEGG" id="emar:D1013_09355"/>
<organism evidence="4 5">
    <name type="scientific">Euzebyella marina</name>
    <dbReference type="NCBI Taxonomy" id="1761453"/>
    <lineage>
        <taxon>Bacteria</taxon>
        <taxon>Pseudomonadati</taxon>
        <taxon>Bacteroidota</taxon>
        <taxon>Flavobacteriia</taxon>
        <taxon>Flavobacteriales</taxon>
        <taxon>Flavobacteriaceae</taxon>
        <taxon>Euzebyella</taxon>
    </lineage>
</organism>
<dbReference type="SMART" id="SM00448">
    <property type="entry name" value="REC"/>
    <property type="match status" value="1"/>
</dbReference>
<dbReference type="RefSeq" id="WP_121848571.1">
    <property type="nucleotide sequence ID" value="NZ_CP032050.1"/>
</dbReference>
<evidence type="ECO:0000256" key="2">
    <source>
        <dbReference type="PROSITE-ProRule" id="PRU00169"/>
    </source>
</evidence>
<evidence type="ECO:0000259" key="3">
    <source>
        <dbReference type="PROSITE" id="PS50110"/>
    </source>
</evidence>
<name>A0A3G2L5K8_9FLAO</name>
<dbReference type="GO" id="GO:0000160">
    <property type="term" value="P:phosphorelay signal transduction system"/>
    <property type="evidence" value="ECO:0007669"/>
    <property type="project" value="InterPro"/>
</dbReference>
<dbReference type="PANTHER" id="PTHR44591">
    <property type="entry name" value="STRESS RESPONSE REGULATOR PROTEIN 1"/>
    <property type="match status" value="1"/>
</dbReference>
<dbReference type="OrthoDB" id="7631574at2"/>
<dbReference type="InterPro" id="IPR001789">
    <property type="entry name" value="Sig_transdc_resp-reg_receiver"/>
</dbReference>
<dbReference type="AlphaFoldDB" id="A0A3G2L5K8"/>
<evidence type="ECO:0000256" key="1">
    <source>
        <dbReference type="ARBA" id="ARBA00022553"/>
    </source>
</evidence>
<gene>
    <name evidence="4" type="ORF">D1013_09355</name>
</gene>
<keyword evidence="5" id="KW-1185">Reference proteome</keyword>
<evidence type="ECO:0000313" key="4">
    <source>
        <dbReference type="EMBL" id="AYN67555.1"/>
    </source>
</evidence>
<dbReference type="Gene3D" id="3.40.50.2300">
    <property type="match status" value="1"/>
</dbReference>